<dbReference type="PROSITE" id="PS51935">
    <property type="entry name" value="NLPC_P60"/>
    <property type="match status" value="1"/>
</dbReference>
<keyword evidence="5" id="KW-0788">Thiol protease</keyword>
<keyword evidence="2" id="KW-0645">Protease</keyword>
<dbReference type="GO" id="GO:0008234">
    <property type="term" value="F:cysteine-type peptidase activity"/>
    <property type="evidence" value="ECO:0007669"/>
    <property type="project" value="UniProtKB-KW"/>
</dbReference>
<dbReference type="PANTHER" id="PTHR47360:SF1">
    <property type="entry name" value="ENDOPEPTIDASE NLPC-RELATED"/>
    <property type="match status" value="1"/>
</dbReference>
<feature type="signal peptide" evidence="6">
    <location>
        <begin position="1"/>
        <end position="19"/>
    </location>
</feature>
<keyword evidence="4" id="KW-0378">Hydrolase</keyword>
<dbReference type="AlphaFoldDB" id="A0A3P3WCG5"/>
<feature type="chain" id="PRO_5018074065" evidence="6">
    <location>
        <begin position="20"/>
        <end position="200"/>
    </location>
</feature>
<protein>
    <submittedName>
        <fullName evidence="8">NlpC/P60 family protein</fullName>
    </submittedName>
</protein>
<keyword evidence="9" id="KW-1185">Reference proteome</keyword>
<reference evidence="8 9" key="1">
    <citation type="submission" date="2018-11" db="EMBL/GenBank/DDBJ databases">
        <title>Flavobacterium sp. nov., YIM 102600 draft genome.</title>
        <authorList>
            <person name="Li G."/>
            <person name="Jiang Y."/>
        </authorList>
    </citation>
    <scope>NUCLEOTIDE SEQUENCE [LARGE SCALE GENOMIC DNA]</scope>
    <source>
        <strain evidence="8 9">YIM 102600</strain>
    </source>
</reference>
<evidence type="ECO:0000256" key="6">
    <source>
        <dbReference type="SAM" id="SignalP"/>
    </source>
</evidence>
<dbReference type="Proteomes" id="UP000271937">
    <property type="component" value="Unassembled WGS sequence"/>
</dbReference>
<dbReference type="PANTHER" id="PTHR47360">
    <property type="entry name" value="MUREIN DD-ENDOPEPTIDASE MEPS/MUREIN LD-CARBOXYPEPTIDASE"/>
    <property type="match status" value="1"/>
</dbReference>
<dbReference type="PROSITE" id="PS51257">
    <property type="entry name" value="PROKAR_LIPOPROTEIN"/>
    <property type="match status" value="1"/>
</dbReference>
<evidence type="ECO:0000256" key="5">
    <source>
        <dbReference type="ARBA" id="ARBA00022807"/>
    </source>
</evidence>
<dbReference type="RefSeq" id="WP_125012474.1">
    <property type="nucleotide sequence ID" value="NZ_RQVR01000007.1"/>
</dbReference>
<evidence type="ECO:0000256" key="4">
    <source>
        <dbReference type="ARBA" id="ARBA00022801"/>
    </source>
</evidence>
<evidence type="ECO:0000256" key="2">
    <source>
        <dbReference type="ARBA" id="ARBA00022670"/>
    </source>
</evidence>
<name>A0A3P3WCG5_9FLAO</name>
<evidence type="ECO:0000313" key="8">
    <source>
        <dbReference type="EMBL" id="RRJ91726.1"/>
    </source>
</evidence>
<comment type="similarity">
    <text evidence="1">Belongs to the peptidase C40 family.</text>
</comment>
<dbReference type="GO" id="GO:0006508">
    <property type="term" value="P:proteolysis"/>
    <property type="evidence" value="ECO:0007669"/>
    <property type="project" value="UniProtKB-KW"/>
</dbReference>
<feature type="domain" description="NlpC/P60" evidence="7">
    <location>
        <begin position="72"/>
        <end position="198"/>
    </location>
</feature>
<dbReference type="InterPro" id="IPR038765">
    <property type="entry name" value="Papain-like_cys_pep_sf"/>
</dbReference>
<dbReference type="InterPro" id="IPR052062">
    <property type="entry name" value="Murein_DD/LD_carboxypeptidase"/>
</dbReference>
<evidence type="ECO:0000259" key="7">
    <source>
        <dbReference type="PROSITE" id="PS51935"/>
    </source>
</evidence>
<proteinExistence type="inferred from homology"/>
<keyword evidence="3 6" id="KW-0732">Signal</keyword>
<gene>
    <name evidence="8" type="ORF">EG849_07565</name>
</gene>
<dbReference type="Gene3D" id="3.90.1720.10">
    <property type="entry name" value="endopeptidase domain like (from Nostoc punctiforme)"/>
    <property type="match status" value="1"/>
</dbReference>
<sequence>MLKKILYLSLFSVHMLLLAVSCHSQKEYTITDELVASERSKKEKKARYSYDTSLTEDERKYFAQRLNVSKDEIINERLYNFIKSWEGTKYVWGGESRNGIDCSALVQQLYSYVYKKELPRTAEEMTLDKRLELFRSDQNLREGDLVFFRLNDERIITHVGIYLKNDKFFAANLVGGVEIANLKKQYWKKNFMAAGRFKQE</sequence>
<dbReference type="OrthoDB" id="9807055at2"/>
<evidence type="ECO:0000313" key="9">
    <source>
        <dbReference type="Proteomes" id="UP000271937"/>
    </source>
</evidence>
<dbReference type="InterPro" id="IPR000064">
    <property type="entry name" value="NLP_P60_dom"/>
</dbReference>
<dbReference type="SUPFAM" id="SSF54001">
    <property type="entry name" value="Cysteine proteinases"/>
    <property type="match status" value="1"/>
</dbReference>
<evidence type="ECO:0000256" key="1">
    <source>
        <dbReference type="ARBA" id="ARBA00007074"/>
    </source>
</evidence>
<evidence type="ECO:0000256" key="3">
    <source>
        <dbReference type="ARBA" id="ARBA00022729"/>
    </source>
</evidence>
<organism evidence="8 9">
    <name type="scientific">Flavobacterium macacae</name>
    <dbReference type="NCBI Taxonomy" id="2488993"/>
    <lineage>
        <taxon>Bacteria</taxon>
        <taxon>Pseudomonadati</taxon>
        <taxon>Bacteroidota</taxon>
        <taxon>Flavobacteriia</taxon>
        <taxon>Flavobacteriales</taxon>
        <taxon>Flavobacteriaceae</taxon>
        <taxon>Flavobacterium</taxon>
    </lineage>
</organism>
<accession>A0A3P3WCG5</accession>
<dbReference type="Pfam" id="PF00877">
    <property type="entry name" value="NLPC_P60"/>
    <property type="match status" value="1"/>
</dbReference>
<dbReference type="EMBL" id="RQVR01000007">
    <property type="protein sequence ID" value="RRJ91726.1"/>
    <property type="molecule type" value="Genomic_DNA"/>
</dbReference>
<comment type="caution">
    <text evidence="8">The sequence shown here is derived from an EMBL/GenBank/DDBJ whole genome shotgun (WGS) entry which is preliminary data.</text>
</comment>